<dbReference type="AlphaFoldDB" id="A0AA96WBB4"/>
<dbReference type="NCBIfam" id="TIGR02122">
    <property type="entry name" value="TRAP_TAXI"/>
    <property type="match status" value="1"/>
</dbReference>
<dbReference type="Gene3D" id="3.40.190.10">
    <property type="entry name" value="Periplasmic binding protein-like II"/>
    <property type="match status" value="2"/>
</dbReference>
<dbReference type="CDD" id="cd13520">
    <property type="entry name" value="PBP2_TAXI_TRAP"/>
    <property type="match status" value="1"/>
</dbReference>
<accession>A0AA96WBB4</accession>
<protein>
    <submittedName>
        <fullName evidence="2">TAXI family TRAP transporter solute-binding subunit</fullName>
    </submittedName>
</protein>
<evidence type="ECO:0000313" key="2">
    <source>
        <dbReference type="EMBL" id="WNZ22028.1"/>
    </source>
</evidence>
<reference evidence="2" key="1">
    <citation type="submission" date="2020-05" db="EMBL/GenBank/DDBJ databases">
        <authorList>
            <person name="Zhu T."/>
            <person name="Keshari N."/>
            <person name="Lu X."/>
        </authorList>
    </citation>
    <scope>NUCLEOTIDE SEQUENCE</scope>
    <source>
        <strain evidence="2">NK1-12</strain>
    </source>
</reference>
<feature type="transmembrane region" description="Helical" evidence="1">
    <location>
        <begin position="323"/>
        <end position="344"/>
    </location>
</feature>
<sequence>MQPKFTLPFVLLSVLAAIGFTVQWVHSQNRVHQLVIATGSKEGEYYAFAEALATVVSRHHPKIKITVKETAGAQENLELLDQKAAQLAIVQSDTPSRPTARAVAYLFPEVFHLVARANSQIQSVQDLRGKRVALMPKGSGSYNLFWLLSQHYGLGSQAQPGFTPLPLPPQQAYAALQQGDVDALFRVMALGNPAMSELLKTSRSQLVAIDQVDSLRLSLPYLEASTIPKGTYDGAGPIPPETLPVVGVRAVLITGEDANTEVIQEITRTLFDFRNEIVAIYPRAATMRLPESGENLGLPLHPGAQAFYDKDRPIFLVEYAEPIGLMFSVGVLAVSGLWQLRLWLQGRQKNRADLYNQKILALIEQMQQTEDLDELEAIRTQLFEILRRVVIDLDIDKISPESFQSFVFPWEVAMTTLRHREMIVMNQRTYQNN</sequence>
<keyword evidence="1" id="KW-1133">Transmembrane helix</keyword>
<dbReference type="Pfam" id="PF16868">
    <property type="entry name" value="NMT1_3"/>
    <property type="match status" value="1"/>
</dbReference>
<gene>
    <name evidence="2" type="ORF">HJG54_03535</name>
</gene>
<dbReference type="InterPro" id="IPR011852">
    <property type="entry name" value="TRAP_TAXI"/>
</dbReference>
<dbReference type="PANTHER" id="PTHR42941">
    <property type="entry name" value="SLL1037 PROTEIN"/>
    <property type="match status" value="1"/>
</dbReference>
<dbReference type="PANTHER" id="PTHR42941:SF1">
    <property type="entry name" value="SLL1037 PROTEIN"/>
    <property type="match status" value="1"/>
</dbReference>
<keyword evidence="1" id="KW-0812">Transmembrane</keyword>
<dbReference type="SUPFAM" id="SSF53850">
    <property type="entry name" value="Periplasmic binding protein-like II"/>
    <property type="match status" value="1"/>
</dbReference>
<proteinExistence type="predicted"/>
<evidence type="ECO:0000256" key="1">
    <source>
        <dbReference type="SAM" id="Phobius"/>
    </source>
</evidence>
<name>A0AA96WBB4_9CYAN</name>
<dbReference type="RefSeq" id="WP_316433403.1">
    <property type="nucleotide sequence ID" value="NZ_CP053586.1"/>
</dbReference>
<keyword evidence="1" id="KW-0472">Membrane</keyword>
<organism evidence="2">
    <name type="scientific">Leptolyngbya sp. NK1-12</name>
    <dbReference type="NCBI Taxonomy" id="2547451"/>
    <lineage>
        <taxon>Bacteria</taxon>
        <taxon>Bacillati</taxon>
        <taxon>Cyanobacteriota</taxon>
        <taxon>Cyanophyceae</taxon>
        <taxon>Leptolyngbyales</taxon>
        <taxon>Leptolyngbyaceae</taxon>
        <taxon>Leptolyngbya group</taxon>
        <taxon>Leptolyngbya</taxon>
    </lineage>
</organism>
<dbReference type="EMBL" id="CP053586">
    <property type="protein sequence ID" value="WNZ22028.1"/>
    <property type="molecule type" value="Genomic_DNA"/>
</dbReference>